<evidence type="ECO:0000259" key="3">
    <source>
        <dbReference type="Pfam" id="PF08044"/>
    </source>
</evidence>
<feature type="transmembrane region" description="Helical" evidence="2">
    <location>
        <begin position="116"/>
        <end position="132"/>
    </location>
</feature>
<dbReference type="PANTHER" id="PTHR40763">
    <property type="entry name" value="MEMBRANE PROTEIN-RELATED"/>
    <property type="match status" value="1"/>
</dbReference>
<organism evidence="4 5">
    <name type="scientific">Rhodococcoides kyotonense</name>
    <dbReference type="NCBI Taxonomy" id="398843"/>
    <lineage>
        <taxon>Bacteria</taxon>
        <taxon>Bacillati</taxon>
        <taxon>Actinomycetota</taxon>
        <taxon>Actinomycetes</taxon>
        <taxon>Mycobacteriales</taxon>
        <taxon>Nocardiaceae</taxon>
        <taxon>Rhodococcoides</taxon>
    </lineage>
</organism>
<keyword evidence="2" id="KW-0812">Transmembrane</keyword>
<evidence type="ECO:0000256" key="1">
    <source>
        <dbReference type="SAM" id="MobiDB-lite"/>
    </source>
</evidence>
<proteinExistence type="predicted"/>
<feature type="region of interest" description="Disordered" evidence="1">
    <location>
        <begin position="64"/>
        <end position="89"/>
    </location>
</feature>
<evidence type="ECO:0000313" key="4">
    <source>
        <dbReference type="EMBL" id="OAK51237.1"/>
    </source>
</evidence>
<keyword evidence="2" id="KW-1133">Transmembrane helix</keyword>
<evidence type="ECO:0000313" key="5">
    <source>
        <dbReference type="Proteomes" id="UP000077519"/>
    </source>
</evidence>
<name>A0A177Y6X4_9NOCA</name>
<dbReference type="RefSeq" id="WP_068431909.1">
    <property type="nucleotide sequence ID" value="NZ_LVHI01000040.1"/>
</dbReference>
<dbReference type="Pfam" id="PF08044">
    <property type="entry name" value="DUF1707"/>
    <property type="match status" value="1"/>
</dbReference>
<keyword evidence="2" id="KW-0472">Membrane</keyword>
<dbReference type="EMBL" id="LVHI01000040">
    <property type="protein sequence ID" value="OAK51237.1"/>
    <property type="molecule type" value="Genomic_DNA"/>
</dbReference>
<comment type="caution">
    <text evidence="4">The sequence shown here is derived from an EMBL/GenBank/DDBJ whole genome shotgun (WGS) entry which is preliminary data.</text>
</comment>
<feature type="transmembrane region" description="Helical" evidence="2">
    <location>
        <begin position="94"/>
        <end position="110"/>
    </location>
</feature>
<dbReference type="Proteomes" id="UP000077519">
    <property type="component" value="Unassembled WGS sequence"/>
</dbReference>
<dbReference type="AlphaFoldDB" id="A0A177Y6X4"/>
<protein>
    <recommendedName>
        <fullName evidence="3">DUF1707 domain-containing protein</fullName>
    </recommendedName>
</protein>
<dbReference type="PANTHER" id="PTHR40763:SF5">
    <property type="entry name" value="MEMBRANE PROTEIN"/>
    <property type="match status" value="1"/>
</dbReference>
<dbReference type="InterPro" id="IPR012551">
    <property type="entry name" value="DUF1707_SHOCT-like"/>
</dbReference>
<sequence length="142" mass="15498">MADNPDVRIGTAEREQALEALSRHLGDGRLTLPEFDERSSVVSSATTRGQLDAVFADLPSTTVTPSVSKPLERTASQTPAAESSDDDGWDWRKAVMAATPIVALILFFVVPVSNSWLFFLLIPLVGAVIFGGDRSNRKRDRR</sequence>
<gene>
    <name evidence="4" type="ORF">A3K89_13600</name>
</gene>
<reference evidence="4 5" key="1">
    <citation type="submission" date="2016-03" db="EMBL/GenBank/DDBJ databases">
        <title>Genome sequence of Rhodococcus kyotonensis KB10.</title>
        <authorList>
            <person name="Jeong H."/>
            <person name="Hong C.E."/>
            <person name="Jo S.H."/>
            <person name="Park J.M."/>
        </authorList>
    </citation>
    <scope>NUCLEOTIDE SEQUENCE [LARGE SCALE GENOMIC DNA]</scope>
    <source>
        <strain evidence="4 5">KB10</strain>
    </source>
</reference>
<keyword evidence="5" id="KW-1185">Reference proteome</keyword>
<evidence type="ECO:0000256" key="2">
    <source>
        <dbReference type="SAM" id="Phobius"/>
    </source>
</evidence>
<feature type="domain" description="DUF1707" evidence="3">
    <location>
        <begin position="7"/>
        <end position="59"/>
    </location>
</feature>
<accession>A0A177Y6X4</accession>